<evidence type="ECO:0000313" key="2">
    <source>
        <dbReference type="Proteomes" id="UP000499080"/>
    </source>
</evidence>
<gene>
    <name evidence="1" type="ORF">AVEN_150371_1</name>
</gene>
<dbReference type="OrthoDB" id="6434150at2759"/>
<comment type="caution">
    <text evidence="1">The sequence shown here is derived from an EMBL/GenBank/DDBJ whole genome shotgun (WGS) entry which is preliminary data.</text>
</comment>
<name>A0A4Y2CRV6_ARAVE</name>
<dbReference type="AlphaFoldDB" id="A0A4Y2CRV6"/>
<organism evidence="1 2">
    <name type="scientific">Araneus ventricosus</name>
    <name type="common">Orbweaver spider</name>
    <name type="synonym">Epeira ventricosa</name>
    <dbReference type="NCBI Taxonomy" id="182803"/>
    <lineage>
        <taxon>Eukaryota</taxon>
        <taxon>Metazoa</taxon>
        <taxon>Ecdysozoa</taxon>
        <taxon>Arthropoda</taxon>
        <taxon>Chelicerata</taxon>
        <taxon>Arachnida</taxon>
        <taxon>Araneae</taxon>
        <taxon>Araneomorphae</taxon>
        <taxon>Entelegynae</taxon>
        <taxon>Araneoidea</taxon>
        <taxon>Araneidae</taxon>
        <taxon>Araneus</taxon>
    </lineage>
</organism>
<proteinExistence type="predicted"/>
<dbReference type="EMBL" id="BGPR01000230">
    <property type="protein sequence ID" value="GBM06537.1"/>
    <property type="molecule type" value="Genomic_DNA"/>
</dbReference>
<protein>
    <submittedName>
        <fullName evidence="1">Uncharacterized protein</fullName>
    </submittedName>
</protein>
<keyword evidence="2" id="KW-1185">Reference proteome</keyword>
<accession>A0A4Y2CRV6</accession>
<evidence type="ECO:0000313" key="1">
    <source>
        <dbReference type="EMBL" id="GBM06537.1"/>
    </source>
</evidence>
<reference evidence="1 2" key="1">
    <citation type="journal article" date="2019" name="Sci. Rep.">
        <title>Orb-weaving spider Araneus ventricosus genome elucidates the spidroin gene catalogue.</title>
        <authorList>
            <person name="Kono N."/>
            <person name="Nakamura H."/>
            <person name="Ohtoshi R."/>
            <person name="Moran D.A.P."/>
            <person name="Shinohara A."/>
            <person name="Yoshida Y."/>
            <person name="Fujiwara M."/>
            <person name="Mori M."/>
            <person name="Tomita M."/>
            <person name="Arakawa K."/>
        </authorList>
    </citation>
    <scope>NUCLEOTIDE SEQUENCE [LARGE SCALE GENOMIC DNA]</scope>
</reference>
<dbReference type="Proteomes" id="UP000499080">
    <property type="component" value="Unassembled WGS sequence"/>
</dbReference>
<sequence>MVFESNRENEEKTVIYSKELPSLRVRSLPLSSTSSAALQAILGLPPLYLLLQYEARLTTLYRLQLLIPPNISSIQPQYLERKATGWSTHPSFHLHPTQVLLETTILTIALI</sequence>